<feature type="region of interest" description="Disordered" evidence="1">
    <location>
        <begin position="132"/>
        <end position="175"/>
    </location>
</feature>
<evidence type="ECO:0000313" key="3">
    <source>
        <dbReference type="Proteomes" id="UP000549616"/>
    </source>
</evidence>
<organism evidence="2 3">
    <name type="scientific">Amycolatopsis endophytica</name>
    <dbReference type="NCBI Taxonomy" id="860233"/>
    <lineage>
        <taxon>Bacteria</taxon>
        <taxon>Bacillati</taxon>
        <taxon>Actinomycetota</taxon>
        <taxon>Actinomycetes</taxon>
        <taxon>Pseudonocardiales</taxon>
        <taxon>Pseudonocardiaceae</taxon>
        <taxon>Amycolatopsis</taxon>
    </lineage>
</organism>
<dbReference type="EMBL" id="JACCFK010000001">
    <property type="protein sequence ID" value="NYI91497.1"/>
    <property type="molecule type" value="Genomic_DNA"/>
</dbReference>
<gene>
    <name evidence="2" type="ORF">HNR02_004820</name>
</gene>
<sequence length="175" mass="18913">MPVDVQAVFDQPDALPPGEGGRALTGRFDVAVDEVQGRAQRADAVEFDGRCGAGSHHGDLDPPAAAGPREGLAEVARAGARHGPRTGSGERARDEFGSMGLEAADRVRRFELDAHRAAQAWLQRFAPVERTVREHRIDHPRETAARKRDEPGRSHQGPAGLAMQRIRPGRTGRVP</sequence>
<accession>A0A853B9U5</accession>
<dbReference type="Proteomes" id="UP000549616">
    <property type="component" value="Unassembled WGS sequence"/>
</dbReference>
<name>A0A853B9U5_9PSEU</name>
<feature type="region of interest" description="Disordered" evidence="1">
    <location>
        <begin position="1"/>
        <end position="22"/>
    </location>
</feature>
<proteinExistence type="predicted"/>
<protein>
    <submittedName>
        <fullName evidence="2">Uncharacterized protein</fullName>
    </submittedName>
</protein>
<evidence type="ECO:0000256" key="1">
    <source>
        <dbReference type="SAM" id="MobiDB-lite"/>
    </source>
</evidence>
<comment type="caution">
    <text evidence="2">The sequence shown here is derived from an EMBL/GenBank/DDBJ whole genome shotgun (WGS) entry which is preliminary data.</text>
</comment>
<keyword evidence="3" id="KW-1185">Reference proteome</keyword>
<feature type="compositionally biased region" description="Basic and acidic residues" evidence="1">
    <location>
        <begin position="132"/>
        <end position="153"/>
    </location>
</feature>
<dbReference type="AlphaFoldDB" id="A0A853B9U5"/>
<reference evidence="2 3" key="1">
    <citation type="submission" date="2020-07" db="EMBL/GenBank/DDBJ databases">
        <title>Sequencing the genomes of 1000 actinobacteria strains.</title>
        <authorList>
            <person name="Klenk H.-P."/>
        </authorList>
    </citation>
    <scope>NUCLEOTIDE SEQUENCE [LARGE SCALE GENOMIC DNA]</scope>
    <source>
        <strain evidence="2 3">DSM 104006</strain>
    </source>
</reference>
<feature type="region of interest" description="Disordered" evidence="1">
    <location>
        <begin position="76"/>
        <end position="97"/>
    </location>
</feature>
<evidence type="ECO:0000313" key="2">
    <source>
        <dbReference type="EMBL" id="NYI91497.1"/>
    </source>
</evidence>